<sequence>MQEEKFISKIEKLKESLKHLLYETKDIIHQLKLIDTLSQFGVAHHFVREIKDAFGTIYSVMNININILKDDLFSTSLLFRLLREHGFQVSQGVFYGFKDENGDFQLSLCDDIKGMLSLYEASYLAVEGEDALEKARVFTTKHLKGIIKEDDIDPILKEHIEHALELPMHWRMPRLHTHWFIGIYEKDDNMNPILLEFAKLDFNILQNTHRKEIKQCSRWWSTLNLLDDDLSFSRDRLVENYLFAMGWVSKAKFSFYRETLTQVNCLVTIIDDIYDAYGSIHELELFTSIVDRWDVNDIDYLPKFMKICFLGLFNTTNDTAYKVLKMRNVNCIPYLKKSLLELCKAYLVEANWAHSSYKPTLKEYLDNAWISIGAFPILFHSFFCISEAISNEALEILENFPIIMRQSFLIARLCNDLGTSIEEVNRGDVNKSIQCYMHEKGVAETIAREQIQDLIRETWKELNTKIFTMSSPFDVSLNNLAMNIARTGHFMYDHGDGFGIPQHKTKDRVISLVIKPIPLDEIKVYKINGEIIYILFCGNLY</sequence>
<protein>
    <submittedName>
        <fullName evidence="1">(-)-alpha-terpineol synthase protein</fullName>
        <ecNumber evidence="1">4.2.3.111</ecNumber>
    </submittedName>
</protein>
<evidence type="ECO:0000313" key="2">
    <source>
        <dbReference type="Proteomes" id="UP000827976"/>
    </source>
</evidence>
<accession>A0ACB7UZ68</accession>
<gene>
    <name evidence="1" type="ORF">IHE45_13G086200</name>
</gene>
<name>A0ACB7UZ68_DIOAL</name>
<organism evidence="1 2">
    <name type="scientific">Dioscorea alata</name>
    <name type="common">Purple yam</name>
    <dbReference type="NCBI Taxonomy" id="55571"/>
    <lineage>
        <taxon>Eukaryota</taxon>
        <taxon>Viridiplantae</taxon>
        <taxon>Streptophyta</taxon>
        <taxon>Embryophyta</taxon>
        <taxon>Tracheophyta</taxon>
        <taxon>Spermatophyta</taxon>
        <taxon>Magnoliopsida</taxon>
        <taxon>Liliopsida</taxon>
        <taxon>Dioscoreales</taxon>
        <taxon>Dioscoreaceae</taxon>
        <taxon>Dioscorea</taxon>
    </lineage>
</organism>
<dbReference type="EC" id="4.2.3.111" evidence="1"/>
<evidence type="ECO:0000313" key="1">
    <source>
        <dbReference type="EMBL" id="KAH7666206.1"/>
    </source>
</evidence>
<proteinExistence type="predicted"/>
<dbReference type="EMBL" id="CM037023">
    <property type="protein sequence ID" value="KAH7666206.1"/>
    <property type="molecule type" value="Genomic_DNA"/>
</dbReference>
<dbReference type="Proteomes" id="UP000827976">
    <property type="component" value="Chromosome 13"/>
</dbReference>
<keyword evidence="2" id="KW-1185">Reference proteome</keyword>
<keyword evidence="1" id="KW-0456">Lyase</keyword>
<comment type="caution">
    <text evidence="1">The sequence shown here is derived from an EMBL/GenBank/DDBJ whole genome shotgun (WGS) entry which is preliminary data.</text>
</comment>
<reference evidence="2" key="1">
    <citation type="journal article" date="2022" name="Nat. Commun.">
        <title>Chromosome evolution and the genetic basis of agronomically important traits in greater yam.</title>
        <authorList>
            <person name="Bredeson J.V."/>
            <person name="Lyons J.B."/>
            <person name="Oniyinde I.O."/>
            <person name="Okereke N.R."/>
            <person name="Kolade O."/>
            <person name="Nnabue I."/>
            <person name="Nwadili C.O."/>
            <person name="Hribova E."/>
            <person name="Parker M."/>
            <person name="Nwogha J."/>
            <person name="Shu S."/>
            <person name="Carlson J."/>
            <person name="Kariba R."/>
            <person name="Muthemba S."/>
            <person name="Knop K."/>
            <person name="Barton G.J."/>
            <person name="Sherwood A.V."/>
            <person name="Lopez-Montes A."/>
            <person name="Asiedu R."/>
            <person name="Jamnadass R."/>
            <person name="Muchugi A."/>
            <person name="Goodstein D."/>
            <person name="Egesi C.N."/>
            <person name="Featherston J."/>
            <person name="Asfaw A."/>
            <person name="Simpson G.G."/>
            <person name="Dolezel J."/>
            <person name="Hendre P.S."/>
            <person name="Van Deynze A."/>
            <person name="Kumar P.L."/>
            <person name="Obidiegwu J.E."/>
            <person name="Bhattacharjee R."/>
            <person name="Rokhsar D.S."/>
        </authorList>
    </citation>
    <scope>NUCLEOTIDE SEQUENCE [LARGE SCALE GENOMIC DNA]</scope>
    <source>
        <strain evidence="2">cv. TDa95/00328</strain>
    </source>
</reference>